<name>A0AAD5MER0_PARTN</name>
<dbReference type="EMBL" id="JAHQIW010000161">
    <property type="protein sequence ID" value="KAJ1346351.1"/>
    <property type="molecule type" value="Genomic_DNA"/>
</dbReference>
<keyword evidence="2" id="KW-1185">Reference proteome</keyword>
<organism evidence="1 2">
    <name type="scientific">Parelaphostrongylus tenuis</name>
    <name type="common">Meningeal worm</name>
    <dbReference type="NCBI Taxonomy" id="148309"/>
    <lineage>
        <taxon>Eukaryota</taxon>
        <taxon>Metazoa</taxon>
        <taxon>Ecdysozoa</taxon>
        <taxon>Nematoda</taxon>
        <taxon>Chromadorea</taxon>
        <taxon>Rhabditida</taxon>
        <taxon>Rhabditina</taxon>
        <taxon>Rhabditomorpha</taxon>
        <taxon>Strongyloidea</taxon>
        <taxon>Metastrongylidae</taxon>
        <taxon>Parelaphostrongylus</taxon>
    </lineage>
</organism>
<evidence type="ECO:0000313" key="1">
    <source>
        <dbReference type="EMBL" id="KAJ1346351.1"/>
    </source>
</evidence>
<sequence>MKGSKYGIRIHIYIFEPLSGENTEDQIFGVIGYHVNYCCVDGYNWTTNEYGSEEGGSPKRRLSYHYFTNLASANQDKFFPTFI</sequence>
<protein>
    <submittedName>
        <fullName evidence="1">Uncharacterized protein</fullName>
    </submittedName>
</protein>
<reference evidence="1" key="1">
    <citation type="submission" date="2021-06" db="EMBL/GenBank/DDBJ databases">
        <title>Parelaphostrongylus tenuis whole genome reference sequence.</title>
        <authorList>
            <person name="Garwood T.J."/>
            <person name="Larsen P.A."/>
            <person name="Fountain-Jones N.M."/>
            <person name="Garbe J.R."/>
            <person name="Macchietto M.G."/>
            <person name="Kania S.A."/>
            <person name="Gerhold R.W."/>
            <person name="Richards J.E."/>
            <person name="Wolf T.M."/>
        </authorList>
    </citation>
    <scope>NUCLEOTIDE SEQUENCE</scope>
    <source>
        <strain evidence="1">MNPRO001-30</strain>
        <tissue evidence="1">Meninges</tissue>
    </source>
</reference>
<comment type="caution">
    <text evidence="1">The sequence shown here is derived from an EMBL/GenBank/DDBJ whole genome shotgun (WGS) entry which is preliminary data.</text>
</comment>
<dbReference type="AlphaFoldDB" id="A0AAD5MER0"/>
<proteinExistence type="predicted"/>
<gene>
    <name evidence="1" type="ORF">KIN20_001116</name>
</gene>
<evidence type="ECO:0000313" key="2">
    <source>
        <dbReference type="Proteomes" id="UP001196413"/>
    </source>
</evidence>
<accession>A0AAD5MER0</accession>
<dbReference type="Proteomes" id="UP001196413">
    <property type="component" value="Unassembled WGS sequence"/>
</dbReference>